<protein>
    <recommendedName>
        <fullName evidence="3">Transposase</fullName>
    </recommendedName>
</protein>
<sequence length="176" mass="20240">MTSPYYNNRQKGEAGTERFKRLDIREWDFPNCHAHHDRAVNAAKNILSIWLGTSFGKTSLNRCLGAETLARRILDVPPESRCFSADVVHLFVFVSFSNTPHVFFQVAAFYQIWQASVFHETSSQLPDLCNPIDIFPLCSPTFLVLKKNLFNKYIIPYFTEVNLITLLSLNVMNSLY</sequence>
<dbReference type="EMBL" id="QAOM01000001">
    <property type="protein sequence ID" value="PTQ86363.1"/>
    <property type="molecule type" value="Genomic_DNA"/>
</dbReference>
<keyword evidence="2" id="KW-1185">Reference proteome</keyword>
<evidence type="ECO:0000313" key="2">
    <source>
        <dbReference type="Proteomes" id="UP000244161"/>
    </source>
</evidence>
<accession>A0A2T5IRA7</accession>
<dbReference type="RefSeq" id="WP_146161792.1">
    <property type="nucleotide sequence ID" value="NZ_QAOM01000001.1"/>
</dbReference>
<proteinExistence type="predicted"/>
<dbReference type="OrthoDB" id="56768at2"/>
<reference evidence="1 2" key="1">
    <citation type="submission" date="2018-04" db="EMBL/GenBank/DDBJ databases">
        <title>Genomic Encyclopedia of Archaeal and Bacterial Type Strains, Phase II (KMG-II): from individual species to whole genera.</title>
        <authorList>
            <person name="Goeker M."/>
        </authorList>
    </citation>
    <scope>NUCLEOTIDE SEQUENCE [LARGE SCALE GENOMIC DNA]</scope>
    <source>
        <strain evidence="1 2">DSM 18806</strain>
    </source>
</reference>
<dbReference type="AlphaFoldDB" id="A0A2T5IRA7"/>
<name>A0A2T5IRA7_9LACT</name>
<organism evidence="1 2">
    <name type="scientific">Trichococcus patagoniensis</name>
    <dbReference type="NCBI Taxonomy" id="382641"/>
    <lineage>
        <taxon>Bacteria</taxon>
        <taxon>Bacillati</taxon>
        <taxon>Bacillota</taxon>
        <taxon>Bacilli</taxon>
        <taxon>Lactobacillales</taxon>
        <taxon>Carnobacteriaceae</taxon>
        <taxon>Trichococcus</taxon>
    </lineage>
</organism>
<comment type="caution">
    <text evidence="1">The sequence shown here is derived from an EMBL/GenBank/DDBJ whole genome shotgun (WGS) entry which is preliminary data.</text>
</comment>
<dbReference type="Proteomes" id="UP000244161">
    <property type="component" value="Unassembled WGS sequence"/>
</dbReference>
<evidence type="ECO:0008006" key="3">
    <source>
        <dbReference type="Google" id="ProtNLM"/>
    </source>
</evidence>
<evidence type="ECO:0000313" key="1">
    <source>
        <dbReference type="EMBL" id="PTQ86363.1"/>
    </source>
</evidence>
<gene>
    <name evidence="1" type="ORF">C8U37_101204</name>
</gene>